<evidence type="ECO:0000313" key="6">
    <source>
        <dbReference type="EMBL" id="MEL0629023.1"/>
    </source>
</evidence>
<comment type="similarity">
    <text evidence="5">Belongs to the FrdD family.</text>
</comment>
<protein>
    <recommendedName>
        <fullName evidence="5">Fumarate reductase subunit D</fullName>
    </recommendedName>
    <alternativeName>
        <fullName evidence="5">Quinol-fumarate reductase subunit D</fullName>
        <shortName evidence="5">QFR subunit D</shortName>
    </alternativeName>
</protein>
<dbReference type="Pfam" id="PF02313">
    <property type="entry name" value="Fumarate_red_D"/>
    <property type="match status" value="1"/>
</dbReference>
<evidence type="ECO:0000256" key="5">
    <source>
        <dbReference type="HAMAP-Rule" id="MF_00709"/>
    </source>
</evidence>
<gene>
    <name evidence="5 6" type="primary">frdD</name>
    <name evidence="6" type="ORF">V6256_05315</name>
</gene>
<comment type="subunit">
    <text evidence="5">Part of an enzyme complex containing four subunits: a flavoprotein (FrdA), an iron-sulfur protein (FrdB), and two hydrophobic anchor proteins (FrdC and FrdD).</text>
</comment>
<comment type="caution">
    <text evidence="6">The sequence shown here is derived from an EMBL/GenBank/DDBJ whole genome shotgun (WGS) entry which is preliminary data.</text>
</comment>
<keyword evidence="1 5" id="KW-1003">Cell membrane</keyword>
<dbReference type="PIRSF" id="PIRSF000179">
    <property type="entry name" value="FrdD"/>
    <property type="match status" value="1"/>
</dbReference>
<keyword evidence="7" id="KW-1185">Reference proteome</keyword>
<feature type="transmembrane region" description="Helical" evidence="5">
    <location>
        <begin position="113"/>
        <end position="134"/>
    </location>
</feature>
<dbReference type="GO" id="GO:0008177">
    <property type="term" value="F:succinate dehydrogenase (quinone) activity"/>
    <property type="evidence" value="ECO:0007669"/>
    <property type="project" value="UniProtKB-EC"/>
</dbReference>
<comment type="subcellular location">
    <subcellularLocation>
        <location evidence="5">Cell membrane</location>
        <topology evidence="5">Multi-pass membrane protein</topology>
    </subcellularLocation>
</comment>
<dbReference type="Gene3D" id="1.20.1300.10">
    <property type="entry name" value="Fumarate reductase/succinate dehydrogenase, transmembrane subunit"/>
    <property type="match status" value="1"/>
</dbReference>
<dbReference type="EMBL" id="JBAKAZ010000013">
    <property type="protein sequence ID" value="MEL0629023.1"/>
    <property type="molecule type" value="Genomic_DNA"/>
</dbReference>
<keyword evidence="2 5" id="KW-0812">Transmembrane</keyword>
<feature type="transmembrane region" description="Helical" evidence="5">
    <location>
        <begin position="72"/>
        <end position="92"/>
    </location>
</feature>
<dbReference type="SUPFAM" id="SSF81343">
    <property type="entry name" value="Fumarate reductase respiratory complex transmembrane subunits"/>
    <property type="match status" value="1"/>
</dbReference>
<dbReference type="HAMAP" id="MF_00709">
    <property type="entry name" value="Fumarate_red_D"/>
    <property type="match status" value="1"/>
</dbReference>
<reference evidence="6 7" key="1">
    <citation type="submission" date="2024-02" db="EMBL/GenBank/DDBJ databases">
        <title>Bacteria isolated from the canopy kelp, Nereocystis luetkeana.</title>
        <authorList>
            <person name="Pfister C.A."/>
            <person name="Younker I.T."/>
            <person name="Light S.H."/>
        </authorList>
    </citation>
    <scope>NUCLEOTIDE SEQUENCE [LARGE SCALE GENOMIC DNA]</scope>
    <source>
        <strain evidence="6 7">TI.1.05</strain>
    </source>
</reference>
<dbReference type="InterPro" id="IPR003418">
    <property type="entry name" value="Fumarate_red_D"/>
</dbReference>
<dbReference type="CDD" id="cd00547">
    <property type="entry name" value="QFR_TypeD_subunitD"/>
    <property type="match status" value="1"/>
</dbReference>
<proteinExistence type="inferred from homology"/>
<organism evidence="6 7">
    <name type="scientific">Psychromonas aquatilis</name>
    <dbReference type="NCBI Taxonomy" id="2005072"/>
    <lineage>
        <taxon>Bacteria</taxon>
        <taxon>Pseudomonadati</taxon>
        <taxon>Pseudomonadota</taxon>
        <taxon>Gammaproteobacteria</taxon>
        <taxon>Alteromonadales</taxon>
        <taxon>Psychromonadaceae</taxon>
        <taxon>Psychromonas</taxon>
    </lineage>
</organism>
<dbReference type="NCBIfam" id="NF003977">
    <property type="entry name" value="PRK05470.1-1"/>
    <property type="match status" value="1"/>
</dbReference>
<evidence type="ECO:0000256" key="4">
    <source>
        <dbReference type="ARBA" id="ARBA00023136"/>
    </source>
</evidence>
<dbReference type="RefSeq" id="WP_341597037.1">
    <property type="nucleotide sequence ID" value="NZ_JBAKAZ010000013.1"/>
</dbReference>
<dbReference type="InterPro" id="IPR034804">
    <property type="entry name" value="SQR/QFR_C/D"/>
</dbReference>
<name>A0ABU9GNZ2_9GAMM</name>
<accession>A0ABU9GNZ2</accession>
<dbReference type="Proteomes" id="UP001369082">
    <property type="component" value="Unassembled WGS sequence"/>
</dbReference>
<evidence type="ECO:0000313" key="7">
    <source>
        <dbReference type="Proteomes" id="UP001369082"/>
    </source>
</evidence>
<feature type="transmembrane region" description="Helical" evidence="5">
    <location>
        <begin position="25"/>
        <end position="52"/>
    </location>
</feature>
<evidence type="ECO:0000256" key="3">
    <source>
        <dbReference type="ARBA" id="ARBA00022989"/>
    </source>
</evidence>
<sequence>MTPKQTDKTRATQHSKQYVRSHEPVFWGLFGAGGMLTAFLTPMMVLITGLLIPLGLINKTHLNYEKVQAFASTWYGAGILLILIALPIWHTLHRIFHSLHDLGIKRGRDWQQVICYGFAFAVSVFVFTLLLQIVTL</sequence>
<evidence type="ECO:0000256" key="2">
    <source>
        <dbReference type="ARBA" id="ARBA00022692"/>
    </source>
</evidence>
<evidence type="ECO:0000256" key="1">
    <source>
        <dbReference type="ARBA" id="ARBA00022475"/>
    </source>
</evidence>
<keyword evidence="3 5" id="KW-1133">Transmembrane helix</keyword>
<keyword evidence="4 5" id="KW-0472">Membrane</keyword>
<comment type="function">
    <text evidence="5">Anchors the catalytic components of the fumarate reductase complex to the cell membrane, binds quinones.</text>
</comment>
<keyword evidence="6" id="KW-0560">Oxidoreductase</keyword>